<organism evidence="1">
    <name type="scientific">Magnetospirillum gryphiswaldense</name>
    <dbReference type="NCBI Taxonomy" id="55518"/>
    <lineage>
        <taxon>Bacteria</taxon>
        <taxon>Pseudomonadati</taxon>
        <taxon>Pseudomonadota</taxon>
        <taxon>Alphaproteobacteria</taxon>
        <taxon>Rhodospirillales</taxon>
        <taxon>Rhodospirillaceae</taxon>
        <taxon>Magnetospirillum</taxon>
    </lineage>
</organism>
<evidence type="ECO:0000313" key="1">
    <source>
        <dbReference type="EMBL" id="CAM75545.1"/>
    </source>
</evidence>
<dbReference type="AlphaFoldDB" id="A4TY38"/>
<dbReference type="EMBL" id="CU459003">
    <property type="protein sequence ID" value="CAM75545.1"/>
    <property type="molecule type" value="Genomic_DNA"/>
</dbReference>
<accession>A4TY38</accession>
<gene>
    <name evidence="1" type="ORF">MGR_2361</name>
</gene>
<protein>
    <submittedName>
        <fullName evidence="1">Secreted protein</fullName>
    </submittedName>
</protein>
<dbReference type="RefSeq" id="WP_024080935.1">
    <property type="nucleotide sequence ID" value="NZ_CP027527.1"/>
</dbReference>
<name>A4TY38_9PROT</name>
<proteinExistence type="predicted"/>
<sequence length="88" mass="9284">MPITALVIACVGPMCAYSAPATSFDTLAQCERAAPMIAGLSRAGMVNALWQPTSDRQRTAFQCIDGTTGAVLLSFDSDEPGHYKSLTD</sequence>
<reference evidence="1" key="1">
    <citation type="journal article" date="2007" name="J. Bacteriol.">
        <title>Comparative genome analysis of four magnetotactic bacteria reveals a complex set of group-specific genes implicated in magnetosome biomineralization and function.</title>
        <authorList>
            <person name="Richter M."/>
            <person name="Kube M."/>
            <person name="Bazylinski D.A."/>
            <person name="Lombardot T."/>
            <person name="Gloeckner F.O."/>
            <person name="Reinhardt R."/>
            <person name="Schueler D."/>
        </authorList>
    </citation>
    <scope>NUCLEOTIDE SEQUENCE</scope>
    <source>
        <strain evidence="1">MSR-1</strain>
    </source>
</reference>